<evidence type="ECO:0008006" key="3">
    <source>
        <dbReference type="Google" id="ProtNLM"/>
    </source>
</evidence>
<accession>A0A7K4MZM3</accession>
<name>A0A7K4MZM3_9ARCH</name>
<evidence type="ECO:0000313" key="2">
    <source>
        <dbReference type="Proteomes" id="UP000554454"/>
    </source>
</evidence>
<dbReference type="AlphaFoldDB" id="A0A7K4MZM3"/>
<comment type="caution">
    <text evidence="1">The sequence shown here is derived from an EMBL/GenBank/DDBJ whole genome shotgun (WGS) entry which is preliminary data.</text>
</comment>
<dbReference type="EMBL" id="JACATA010000013">
    <property type="protein sequence ID" value="NWJ68612.1"/>
    <property type="molecule type" value="Genomic_DNA"/>
</dbReference>
<sequence>MNSRRYAMTSLSIVFLAVTIMSVSALGQNAYAAGGGMSLSAECSGSTCDISGTTDRNDEDVTIVVTASNGNKVHFAQ</sequence>
<gene>
    <name evidence="1" type="ORF">HX834_04615</name>
</gene>
<evidence type="ECO:0000313" key="1">
    <source>
        <dbReference type="EMBL" id="NWJ68612.1"/>
    </source>
</evidence>
<protein>
    <recommendedName>
        <fullName evidence="3">PEFG-CTERM sorting domain-containing protein</fullName>
    </recommendedName>
</protein>
<dbReference type="Proteomes" id="UP000554454">
    <property type="component" value="Unassembled WGS sequence"/>
</dbReference>
<proteinExistence type="predicted"/>
<organism evidence="1 2">
    <name type="scientific">Marine Group I thaumarchaeote</name>
    <dbReference type="NCBI Taxonomy" id="2511932"/>
    <lineage>
        <taxon>Archaea</taxon>
        <taxon>Nitrososphaerota</taxon>
        <taxon>Marine Group I</taxon>
    </lineage>
</organism>
<reference evidence="1 2" key="1">
    <citation type="journal article" date="2019" name="Environ. Microbiol.">
        <title>Genomics insights into ecotype formation of ammonia-oxidizing archaea in the deep ocean.</title>
        <authorList>
            <person name="Wang Y."/>
            <person name="Huang J.M."/>
            <person name="Cui G.J."/>
            <person name="Nunoura T."/>
            <person name="Takaki Y."/>
            <person name="Li W.L."/>
            <person name="Li J."/>
            <person name="Gao Z.M."/>
            <person name="Takai K."/>
            <person name="Zhang A.Q."/>
            <person name="Stepanauskas R."/>
        </authorList>
    </citation>
    <scope>NUCLEOTIDE SEQUENCE [LARGE SCALE GENOMIC DNA]</scope>
    <source>
        <strain evidence="1 2">D17</strain>
    </source>
</reference>
<keyword evidence="2" id="KW-1185">Reference proteome</keyword>